<sequence>MVLMRAREAAQREFEESDYMRFKNLKAPEADEQGWLISPTRSTTGAEGTSLGQHFGNISLKEQPTLRYNQEDPDMTEGGSSDEAHALWYPGIPSPEKLRSEGQCPLTPEEAVLMLAALGFKRKARMYVAGANIYGGKSRIAALISLYPNLATKESLLTSSEIEPFINFSSQIYSGDLPDRLG</sequence>
<dbReference type="InterPro" id="IPR019378">
    <property type="entry name" value="GDP-Fuc_O-FucTrfase"/>
</dbReference>
<evidence type="ECO:0000256" key="6">
    <source>
        <dbReference type="ARBA" id="ARBA00030350"/>
    </source>
</evidence>
<accession>A0A843WKK8</accession>
<keyword evidence="5" id="KW-0119">Carbohydrate metabolism</keyword>
<evidence type="ECO:0000256" key="4">
    <source>
        <dbReference type="ARBA" id="ARBA00023253"/>
    </source>
</evidence>
<keyword evidence="8" id="KW-1185">Reference proteome</keyword>
<dbReference type="GO" id="GO:0006004">
    <property type="term" value="P:fucose metabolic process"/>
    <property type="evidence" value="ECO:0007669"/>
    <property type="project" value="UniProtKB-KW"/>
</dbReference>
<dbReference type="AlphaFoldDB" id="A0A843WKK8"/>
<proteinExistence type="inferred from homology"/>
<keyword evidence="3" id="KW-0808">Transferase</keyword>
<evidence type="ECO:0000313" key="8">
    <source>
        <dbReference type="Proteomes" id="UP000652761"/>
    </source>
</evidence>
<dbReference type="InterPro" id="IPR052272">
    <property type="entry name" value="GT106_glycosyltransferase"/>
</dbReference>
<comment type="caution">
    <text evidence="7">The sequence shown here is derived from an EMBL/GenBank/DDBJ whole genome shotgun (WGS) entry which is preliminary data.</text>
</comment>
<dbReference type="EMBL" id="NMUH01004652">
    <property type="protein sequence ID" value="MQM10359.1"/>
    <property type="molecule type" value="Genomic_DNA"/>
</dbReference>
<evidence type="ECO:0000313" key="7">
    <source>
        <dbReference type="EMBL" id="MQM10359.1"/>
    </source>
</evidence>
<dbReference type="Pfam" id="PF10250">
    <property type="entry name" value="O-FucT"/>
    <property type="match status" value="1"/>
</dbReference>
<evidence type="ECO:0000256" key="1">
    <source>
        <dbReference type="ARBA" id="ARBA00007737"/>
    </source>
</evidence>
<gene>
    <name evidence="7" type="ORF">Taro_043249</name>
</gene>
<name>A0A843WKK8_COLES</name>
<keyword evidence="2" id="KW-0328">Glycosyltransferase</keyword>
<comment type="similarity">
    <text evidence="1">Belongs to the glycosyltransferase GT106 family.</text>
</comment>
<dbReference type="GO" id="GO:0016757">
    <property type="term" value="F:glycosyltransferase activity"/>
    <property type="evidence" value="ECO:0007669"/>
    <property type="project" value="UniProtKB-KW"/>
</dbReference>
<dbReference type="OrthoDB" id="1868072at2759"/>
<dbReference type="PANTHER" id="PTHR31933:SF9">
    <property type="entry name" value="O-FUCOSYLTRANSFERASE 2"/>
    <property type="match status" value="1"/>
</dbReference>
<evidence type="ECO:0000256" key="5">
    <source>
        <dbReference type="ARBA" id="ARBA00023277"/>
    </source>
</evidence>
<organism evidence="7 8">
    <name type="scientific">Colocasia esculenta</name>
    <name type="common">Wild taro</name>
    <name type="synonym">Arum esculentum</name>
    <dbReference type="NCBI Taxonomy" id="4460"/>
    <lineage>
        <taxon>Eukaryota</taxon>
        <taxon>Viridiplantae</taxon>
        <taxon>Streptophyta</taxon>
        <taxon>Embryophyta</taxon>
        <taxon>Tracheophyta</taxon>
        <taxon>Spermatophyta</taxon>
        <taxon>Magnoliopsida</taxon>
        <taxon>Liliopsida</taxon>
        <taxon>Araceae</taxon>
        <taxon>Aroideae</taxon>
        <taxon>Colocasieae</taxon>
        <taxon>Colocasia</taxon>
    </lineage>
</organism>
<keyword evidence="4" id="KW-0294">Fucose metabolism</keyword>
<dbReference type="Proteomes" id="UP000652761">
    <property type="component" value="Unassembled WGS sequence"/>
</dbReference>
<evidence type="ECO:0000256" key="2">
    <source>
        <dbReference type="ARBA" id="ARBA00022676"/>
    </source>
</evidence>
<protein>
    <recommendedName>
        <fullName evidence="6">O-fucosyltransferase family protein</fullName>
    </recommendedName>
</protein>
<reference evidence="7" key="1">
    <citation type="submission" date="2017-07" db="EMBL/GenBank/DDBJ databases">
        <title>Taro Niue Genome Assembly and Annotation.</title>
        <authorList>
            <person name="Atibalentja N."/>
            <person name="Keating K."/>
            <person name="Fields C.J."/>
        </authorList>
    </citation>
    <scope>NUCLEOTIDE SEQUENCE</scope>
    <source>
        <strain evidence="7">Niue_2</strain>
        <tissue evidence="7">Leaf</tissue>
    </source>
</reference>
<dbReference type="PANTHER" id="PTHR31933">
    <property type="entry name" value="O-FUCOSYLTRANSFERASE 2-RELATED"/>
    <property type="match status" value="1"/>
</dbReference>
<evidence type="ECO:0000256" key="3">
    <source>
        <dbReference type="ARBA" id="ARBA00022679"/>
    </source>
</evidence>